<evidence type="ECO:0000256" key="5">
    <source>
        <dbReference type="ARBA" id="ARBA00022741"/>
    </source>
</evidence>
<dbReference type="Pfam" id="PF01467">
    <property type="entry name" value="CTP_transf_like"/>
    <property type="match status" value="1"/>
</dbReference>
<keyword evidence="2" id="KW-0662">Pyridine nucleotide biosynthesis</keyword>
<evidence type="ECO:0000256" key="4">
    <source>
        <dbReference type="ARBA" id="ARBA00022695"/>
    </source>
</evidence>
<feature type="domain" description="Cytidyltransferase-like" evidence="8">
    <location>
        <begin position="2"/>
        <end position="129"/>
    </location>
</feature>
<evidence type="ECO:0000259" key="8">
    <source>
        <dbReference type="Pfam" id="PF01467"/>
    </source>
</evidence>
<dbReference type="UniPathway" id="UPA00253"/>
<dbReference type="AlphaFoldDB" id="A0A6J6BKD9"/>
<dbReference type="InterPro" id="IPR014729">
    <property type="entry name" value="Rossmann-like_a/b/a_fold"/>
</dbReference>
<dbReference type="Gene3D" id="3.40.50.620">
    <property type="entry name" value="HUPs"/>
    <property type="match status" value="1"/>
</dbReference>
<name>A0A6J6BKD9_9ZZZZ</name>
<comment type="pathway">
    <text evidence="1">Cofactor biosynthesis; NAD(+) biosynthesis.</text>
</comment>
<evidence type="ECO:0000313" key="9">
    <source>
        <dbReference type="EMBL" id="CAB4538869.1"/>
    </source>
</evidence>
<dbReference type="GO" id="GO:0009435">
    <property type="term" value="P:NAD+ biosynthetic process"/>
    <property type="evidence" value="ECO:0007669"/>
    <property type="project" value="UniProtKB-UniPathway"/>
</dbReference>
<dbReference type="EMBL" id="CAEZSJ010000065">
    <property type="protein sequence ID" value="CAB4538869.1"/>
    <property type="molecule type" value="Genomic_DNA"/>
</dbReference>
<accession>A0A6J6BKD9</accession>
<evidence type="ECO:0000256" key="2">
    <source>
        <dbReference type="ARBA" id="ARBA00022642"/>
    </source>
</evidence>
<dbReference type="InterPro" id="IPR005248">
    <property type="entry name" value="NadD/NMNAT"/>
</dbReference>
<evidence type="ECO:0000256" key="6">
    <source>
        <dbReference type="ARBA" id="ARBA00022840"/>
    </source>
</evidence>
<dbReference type="InterPro" id="IPR004821">
    <property type="entry name" value="Cyt_trans-like"/>
</dbReference>
<keyword evidence="6" id="KW-0067">ATP-binding</keyword>
<sequence length="157" mass="17742">MLIPTGDPYLRPTKPIATPGERLEMCSKALEDLSDELQEKVMVLDIETSRKGATYTFDTLQSLRAFFPKDEFTLILGTDAATTFHKWKRSDDVKKQAEILVVKRPGEIKSSFKEIEIDALEISASQIREDFAKGKNPETISPSVLKYIKDRGLYGSR</sequence>
<evidence type="ECO:0000256" key="3">
    <source>
        <dbReference type="ARBA" id="ARBA00022679"/>
    </source>
</evidence>
<keyword evidence="4" id="KW-0548">Nucleotidyltransferase</keyword>
<dbReference type="GO" id="GO:0070566">
    <property type="term" value="F:adenylyltransferase activity"/>
    <property type="evidence" value="ECO:0007669"/>
    <property type="project" value="UniProtKB-ARBA"/>
</dbReference>
<keyword evidence="3" id="KW-0808">Transferase</keyword>
<dbReference type="CDD" id="cd02165">
    <property type="entry name" value="NMNAT"/>
    <property type="match status" value="1"/>
</dbReference>
<gene>
    <name evidence="9" type="ORF">UFOPK1425_00456</name>
</gene>
<proteinExistence type="predicted"/>
<organism evidence="9">
    <name type="scientific">freshwater metagenome</name>
    <dbReference type="NCBI Taxonomy" id="449393"/>
    <lineage>
        <taxon>unclassified sequences</taxon>
        <taxon>metagenomes</taxon>
        <taxon>ecological metagenomes</taxon>
    </lineage>
</organism>
<dbReference type="GO" id="GO:0005524">
    <property type="term" value="F:ATP binding"/>
    <property type="evidence" value="ECO:0007669"/>
    <property type="project" value="UniProtKB-KW"/>
</dbReference>
<evidence type="ECO:0000256" key="1">
    <source>
        <dbReference type="ARBA" id="ARBA00004790"/>
    </source>
</evidence>
<keyword evidence="5" id="KW-0547">Nucleotide-binding</keyword>
<evidence type="ECO:0000256" key="7">
    <source>
        <dbReference type="ARBA" id="ARBA00023027"/>
    </source>
</evidence>
<keyword evidence="7" id="KW-0520">NAD</keyword>
<dbReference type="SUPFAM" id="SSF52374">
    <property type="entry name" value="Nucleotidylyl transferase"/>
    <property type="match status" value="1"/>
</dbReference>
<reference evidence="9" key="1">
    <citation type="submission" date="2020-05" db="EMBL/GenBank/DDBJ databases">
        <authorList>
            <person name="Chiriac C."/>
            <person name="Salcher M."/>
            <person name="Ghai R."/>
            <person name="Kavagutti S V."/>
        </authorList>
    </citation>
    <scope>NUCLEOTIDE SEQUENCE</scope>
</reference>
<protein>
    <submittedName>
        <fullName evidence="9">Unannotated protein</fullName>
    </submittedName>
</protein>
<dbReference type="PANTHER" id="PTHR39321">
    <property type="entry name" value="NICOTINATE-NUCLEOTIDE ADENYLYLTRANSFERASE-RELATED"/>
    <property type="match status" value="1"/>
</dbReference>
<dbReference type="PANTHER" id="PTHR39321:SF3">
    <property type="entry name" value="PHOSPHOPANTETHEINE ADENYLYLTRANSFERASE"/>
    <property type="match status" value="1"/>
</dbReference>